<comment type="caution">
    <text evidence="2">The sequence shown here is derived from an EMBL/GenBank/DDBJ whole genome shotgun (WGS) entry which is preliminary data.</text>
</comment>
<protein>
    <recommendedName>
        <fullName evidence="1">TniQ domain-containing protein</fullName>
    </recommendedName>
</protein>
<name>A0AA92C4J6_RHIRH</name>
<proteinExistence type="predicted"/>
<organism evidence="2 3">
    <name type="scientific">Rhizobium rhizogenes</name>
    <name type="common">Agrobacterium rhizogenes</name>
    <dbReference type="NCBI Taxonomy" id="359"/>
    <lineage>
        <taxon>Bacteria</taxon>
        <taxon>Pseudomonadati</taxon>
        <taxon>Pseudomonadota</taxon>
        <taxon>Alphaproteobacteria</taxon>
        <taxon>Hyphomicrobiales</taxon>
        <taxon>Rhizobiaceae</taxon>
        <taxon>Rhizobium/Agrobacterium group</taxon>
        <taxon>Rhizobium</taxon>
    </lineage>
</organism>
<evidence type="ECO:0000259" key="1">
    <source>
        <dbReference type="Pfam" id="PF06527"/>
    </source>
</evidence>
<gene>
    <name evidence="2" type="ORF">DC430_08975</name>
</gene>
<dbReference type="RefSeq" id="WP_116493528.1">
    <property type="nucleotide sequence ID" value="NZ_QDFR01000002.1"/>
</dbReference>
<evidence type="ECO:0000313" key="2">
    <source>
        <dbReference type="EMBL" id="PVE55323.1"/>
    </source>
</evidence>
<dbReference type="Proteomes" id="UP000244335">
    <property type="component" value="Unassembled WGS sequence"/>
</dbReference>
<dbReference type="InterPro" id="IPR009492">
    <property type="entry name" value="TniQ"/>
</dbReference>
<sequence length="603" mass="67788">MTKLSIVVPFHRDETVFSFCSRLAAANGFPGVKDFCWAVGLNHVRICAGHPGETSKLMLLAGVEDLAGRLVTKNGQHFEVNGERLSKKHLLRSRLRYCAQCIAEDLEEEGLRRQARGYGRLTWCITFIRTCAKHQTLLRLADIDLTRHFDIAQLIASELQAMRGPAVFSGPRTPFEDFVEDSVWGRRASHGWIDEFPLYVVGRICELVGAAVVFGKHYHVEDHSEIDWLEAAQAGFEVLVKGRQAFKNFLVSMHGAFWDKKTHTGGRALYGRLYERLAHESSDRAYDPIREIIYDVTLDTLPIGPGDELFGRVTERRLHSVHSAAKEYRIHPKTIRKLMSHSNAKVIAGNDALTDERTILPKDGMLMLVDRVRGNISSDYAAVHIGVSRTAFKVLVTDGHIQNSAGCDQQGMYAVYRPTDLDAFVARVLSLATGPFDPEAGLTSLTTTLRRTSCSLSEVFDLLLSSKLKTVAFKPDLSGLRGMVFDPVEVGSHTRLPSHDGIKVEDAAKQMNVRFDVLGKLLDVGRVAYEWRLNSVKRYAQRYIVPSVIEEFKRDYISLSSLAKEHRRNPGFLRRQLGALGNHPSITAEEVGSTFYRRDLFRY</sequence>
<dbReference type="AlphaFoldDB" id="A0AA92C4J6"/>
<dbReference type="Pfam" id="PF06527">
    <property type="entry name" value="TniQ"/>
    <property type="match status" value="1"/>
</dbReference>
<evidence type="ECO:0000313" key="3">
    <source>
        <dbReference type="Proteomes" id="UP000244335"/>
    </source>
</evidence>
<feature type="domain" description="TniQ" evidence="1">
    <location>
        <begin position="6"/>
        <end position="138"/>
    </location>
</feature>
<dbReference type="EMBL" id="QDFR01000002">
    <property type="protein sequence ID" value="PVE55323.1"/>
    <property type="molecule type" value="Genomic_DNA"/>
</dbReference>
<accession>A0AA92C4J6</accession>
<reference evidence="2 3" key="1">
    <citation type="submission" date="2018-04" db="EMBL/GenBank/DDBJ databases">
        <authorList>
            <person name="Hagen T."/>
        </authorList>
    </citation>
    <scope>NUCLEOTIDE SEQUENCE [LARGE SCALE GENOMIC DNA]</scope>
    <source>
        <strain evidence="2 3">TPD7009</strain>
    </source>
</reference>